<sequence length="1242" mass="124552">MYATPGGPPPQRAFVTPEERAKMRQYGLSVLMQSFANTKFASKLATVVERAEEDAFNKCGNDQGAYMKTFQKKVESSKEGIMKLQQQMHQQQRLAQHHPHPQQAQFPQGGMQHALPPQQQQPQQTLPQVRPQHHEVEPGLAVPEQQPSVEQGDDFNDFLGAFVAPPGLSQAAQQPQQPQQIAQPCFAQQQPQQGVAYPQQNVAAAVQQQQQQAGPAVGRVQQVATVAAAVATVAAAAAQQQQQQMHMAGKMAGMQGNHTGQLGTMQAAAAGYPQAMGAAAQMGVTITARATSGQPGFSQAAHGASGVAPAPAGVMGAPGGLAVDQGLAGMYGGGVAVQPGTAAQHGPGGGLMGMPGQQGPGMMGQMTQHQQQHAGVGMAVAGGGGGNVGAGPLGMMGQAAQQQQTAPAHTHAHNAGGTAAPAAAAQVPYGMSQAQQQDMSSYAHLGQQHQLIAQHQAAVAAAAQQAQAVQQQQQQQVAAAAAAQQQQQQQQQPQTAQMLVRAASGGIPTQAAAAAVAAAAAAAAVASRSKTPVVPMGQAVAAAQMTRAQTVPGAAMPGGAAMAAQQPQQQAAQPQQAPPGAVGMQAMGAGAAYSGVPAAAGLASQPIGMATVAQPQPVVPPGSALPAAAGPMTLPQAAATASAGPVAVPAAPTPVPAAPAAGTPAVSGGTHVVVAPDMTPAMVEEYWRVLGALKSRLPLLRAHLDKYSKVAEQQGSDSKASRSKRILIDAYKRCTIDPNSPEYTSLQINAGSLKLMAAVLGSLDGNAHMVRRQGAPAAPGTAEGGAAGVQSAAAVAPHDAAARATATPPQPQPQHPVAAASHVAAAGVKLEGGGITGGVAGAAPLQAVVAVPAAAATNASRAAAAAVMAAAAQNAKLRGIKPNLQHRPMQLKAPGDAAAHGKPSADTDFGGKAALQGRDVKERSGDSLSPAVDQVTRLLGLLAQPLPPATLRVHASRGAADVLNFDWDSLMPSLPAAACCQLTAAAAAATAAAATAGPPRARTVSLCRVAGMSYSDDGGGAEAAAAPADGSTAGGMSSGGGTRAPSTAAGDGEGEGLAAADGGAAGGPVAAALPERKRRREAVEAACQEAQEELGETVALRLLEGGEGEAVVSSSGLEVDAWLLECEAAVALERAGEDESRGASGGAAGHPWKRLRMCVPWDYPEVAPIPTFASTDAAYTHPYGRAARLHFQTALQSGHVPLQLSIRTVAKAWRDAVTRVCGAVRTADAVAGHTVVTPAAVV</sequence>
<organism evidence="2 3">
    <name type="scientific">Pleodorina starrii</name>
    <dbReference type="NCBI Taxonomy" id="330485"/>
    <lineage>
        <taxon>Eukaryota</taxon>
        <taxon>Viridiplantae</taxon>
        <taxon>Chlorophyta</taxon>
        <taxon>core chlorophytes</taxon>
        <taxon>Chlorophyceae</taxon>
        <taxon>CS clade</taxon>
        <taxon>Chlamydomonadales</taxon>
        <taxon>Volvocaceae</taxon>
        <taxon>Pleodorina</taxon>
    </lineage>
</organism>
<protein>
    <recommendedName>
        <fullName evidence="4">Mediator complex subunit 15 KIX domain-containing protein</fullName>
    </recommendedName>
</protein>
<evidence type="ECO:0000313" key="2">
    <source>
        <dbReference type="EMBL" id="GLC49154.1"/>
    </source>
</evidence>
<accession>A0A9W6EY60</accession>
<feature type="region of interest" description="Disordered" evidence="1">
    <location>
        <begin position="87"/>
        <end position="137"/>
    </location>
</feature>
<dbReference type="EMBL" id="BRXU01000002">
    <property type="protein sequence ID" value="GLC49154.1"/>
    <property type="molecule type" value="Genomic_DNA"/>
</dbReference>
<comment type="caution">
    <text evidence="2">The sequence shown here is derived from an EMBL/GenBank/DDBJ whole genome shotgun (WGS) entry which is preliminary data.</text>
</comment>
<evidence type="ECO:0008006" key="4">
    <source>
        <dbReference type="Google" id="ProtNLM"/>
    </source>
</evidence>
<reference evidence="2 3" key="1">
    <citation type="journal article" date="2023" name="Commun. Biol.">
        <title>Reorganization of the ancestral sex-determining regions during the evolution of trioecy in Pleodorina starrii.</title>
        <authorList>
            <person name="Takahashi K."/>
            <person name="Suzuki S."/>
            <person name="Kawai-Toyooka H."/>
            <person name="Yamamoto K."/>
            <person name="Hamaji T."/>
            <person name="Ootsuki R."/>
            <person name="Yamaguchi H."/>
            <person name="Kawachi M."/>
            <person name="Higashiyama T."/>
            <person name="Nozaki H."/>
        </authorList>
    </citation>
    <scope>NUCLEOTIDE SEQUENCE [LARGE SCALE GENOMIC DNA]</scope>
    <source>
        <strain evidence="2 3">NIES-4479</strain>
    </source>
</reference>
<feature type="compositionally biased region" description="Low complexity" evidence="1">
    <location>
        <begin position="1022"/>
        <end position="1031"/>
    </location>
</feature>
<feature type="compositionally biased region" description="Gly residues" evidence="1">
    <location>
        <begin position="1032"/>
        <end position="1042"/>
    </location>
</feature>
<keyword evidence="3" id="KW-1185">Reference proteome</keyword>
<dbReference type="AlphaFoldDB" id="A0A9W6EY60"/>
<gene>
    <name evidence="2" type="primary">PLEST004386</name>
    <name evidence="2" type="ORF">PLESTB_000188100</name>
</gene>
<evidence type="ECO:0000256" key="1">
    <source>
        <dbReference type="SAM" id="MobiDB-lite"/>
    </source>
</evidence>
<feature type="compositionally biased region" description="Low complexity" evidence="1">
    <location>
        <begin position="116"/>
        <end position="130"/>
    </location>
</feature>
<feature type="compositionally biased region" description="Low complexity" evidence="1">
    <location>
        <begin position="1056"/>
        <end position="1069"/>
    </location>
</feature>
<name>A0A9W6EY60_9CHLO</name>
<evidence type="ECO:0000313" key="3">
    <source>
        <dbReference type="Proteomes" id="UP001165080"/>
    </source>
</evidence>
<dbReference type="Proteomes" id="UP001165080">
    <property type="component" value="Unassembled WGS sequence"/>
</dbReference>
<feature type="region of interest" description="Disordered" evidence="1">
    <location>
        <begin position="555"/>
        <end position="581"/>
    </location>
</feature>
<feature type="region of interest" description="Disordered" evidence="1">
    <location>
        <begin position="401"/>
        <end position="421"/>
    </location>
</feature>
<feature type="region of interest" description="Disordered" evidence="1">
    <location>
        <begin position="1018"/>
        <end position="1069"/>
    </location>
</feature>
<proteinExistence type="predicted"/>